<dbReference type="Proteomes" id="UP001165060">
    <property type="component" value="Unassembled WGS sequence"/>
</dbReference>
<protein>
    <submittedName>
        <fullName evidence="3">Uncharacterized protein</fullName>
    </submittedName>
</protein>
<keyword evidence="4" id="KW-1185">Reference proteome</keyword>
<keyword evidence="2" id="KW-1133">Transmembrane helix</keyword>
<sequence>MSLPVAPSDPPPAQPPEDDEPPRRFSASVAPVLSASPPPSAEVELAPLELGLGLPQAKHGVGAVPSALLVPSAVAEVAEVGGGVEEVPVTRVYQLYYDSDYKNPHIFVCKTLVYIPLLPIIILGFVLPRLLKRCGKRVKHFAAVKIKELGDFAKRSKEAATAAAQRAKAAVIGAGSRAKAAGARQAASLMDQVKKLLSAAMKLLLALAALAAAPFVFAFVKTKAGVLAAVAAVVRSWEAVKENVLRPIRRGWMDYVYLPIGNAYNTFVQDFWGIFKFVLAGGLALKALPVLRVWVYENIWVPFRDAMSRLYQAITHACVSSAQVARRTAVAYVIEPTKRGGAATKDATLAYVVRPGKNAASKTKDGVVGAAKWTFAKSKAGMVATRDATVAYILKPGKTAATKTKDGGVGAAKYSAQKIKEGGMATKNAFLDYVFRPTKKAAIVTKDGGVSAAKWSAAKVRAGAVATYERERSERE</sequence>
<keyword evidence="2" id="KW-0472">Membrane</keyword>
<reference evidence="3 4" key="1">
    <citation type="journal article" date="2023" name="Commun. Biol.">
        <title>Genome analysis of Parmales, the sister group of diatoms, reveals the evolutionary specialization of diatoms from phago-mixotrophs to photoautotrophs.</title>
        <authorList>
            <person name="Ban H."/>
            <person name="Sato S."/>
            <person name="Yoshikawa S."/>
            <person name="Yamada K."/>
            <person name="Nakamura Y."/>
            <person name="Ichinomiya M."/>
            <person name="Sato N."/>
            <person name="Blanc-Mathieu R."/>
            <person name="Endo H."/>
            <person name="Kuwata A."/>
            <person name="Ogata H."/>
        </authorList>
    </citation>
    <scope>NUCLEOTIDE SEQUENCE [LARGE SCALE GENOMIC DNA]</scope>
</reference>
<comment type="caution">
    <text evidence="3">The sequence shown here is derived from an EMBL/GenBank/DDBJ whole genome shotgun (WGS) entry which is preliminary data.</text>
</comment>
<feature type="transmembrane region" description="Helical" evidence="2">
    <location>
        <begin position="199"/>
        <end position="220"/>
    </location>
</feature>
<evidence type="ECO:0000313" key="4">
    <source>
        <dbReference type="Proteomes" id="UP001165060"/>
    </source>
</evidence>
<evidence type="ECO:0000313" key="3">
    <source>
        <dbReference type="EMBL" id="GMI31656.1"/>
    </source>
</evidence>
<name>A0ABQ6MSZ6_9STRA</name>
<evidence type="ECO:0000256" key="1">
    <source>
        <dbReference type="SAM" id="MobiDB-lite"/>
    </source>
</evidence>
<dbReference type="EMBL" id="BRYB01001703">
    <property type="protein sequence ID" value="GMI31656.1"/>
    <property type="molecule type" value="Genomic_DNA"/>
</dbReference>
<keyword evidence="2" id="KW-0812">Transmembrane</keyword>
<gene>
    <name evidence="3" type="ORF">TeGR_g11406</name>
</gene>
<feature type="transmembrane region" description="Helical" evidence="2">
    <location>
        <begin position="112"/>
        <end position="131"/>
    </location>
</feature>
<accession>A0ABQ6MSZ6</accession>
<feature type="region of interest" description="Disordered" evidence="1">
    <location>
        <begin position="1"/>
        <end position="40"/>
    </location>
</feature>
<evidence type="ECO:0000256" key="2">
    <source>
        <dbReference type="SAM" id="Phobius"/>
    </source>
</evidence>
<organism evidence="3 4">
    <name type="scientific">Tetraparma gracilis</name>
    <dbReference type="NCBI Taxonomy" id="2962635"/>
    <lineage>
        <taxon>Eukaryota</taxon>
        <taxon>Sar</taxon>
        <taxon>Stramenopiles</taxon>
        <taxon>Ochrophyta</taxon>
        <taxon>Bolidophyceae</taxon>
        <taxon>Parmales</taxon>
        <taxon>Triparmaceae</taxon>
        <taxon>Tetraparma</taxon>
    </lineage>
</organism>
<proteinExistence type="predicted"/>
<feature type="compositionally biased region" description="Low complexity" evidence="1">
    <location>
        <begin position="26"/>
        <end position="40"/>
    </location>
</feature>